<sequence>MPKVGMEPIRRRQLIAATIEAIHDRGFCGVTIGEIAKRAGLSYGLAHHYFGSKEQLLAATMRQLLDSLGLELRQRLAKATTPDERVRAIIAANFGDTQFTKTLISAWLAFYLQAQTGPNARRLLQIYQIRLARNFAYAFRAYLPPEEARACAIGAAAIIDGLWLRYALAGRIPDPADAIAWAEGLIFRLIGRHEIA</sequence>
<accession>A0A839SUX8</accession>
<dbReference type="PRINTS" id="PR00455">
    <property type="entry name" value="HTHTETR"/>
</dbReference>
<evidence type="ECO:0000313" key="11">
    <source>
        <dbReference type="Proteomes" id="UP000581135"/>
    </source>
</evidence>
<evidence type="ECO:0000256" key="7">
    <source>
        <dbReference type="HAMAP-Rule" id="MF_00768"/>
    </source>
</evidence>
<dbReference type="PANTHER" id="PTHR30055">
    <property type="entry name" value="HTH-TYPE TRANSCRIPTIONAL REGULATOR RUTR"/>
    <property type="match status" value="1"/>
</dbReference>
<dbReference type="GO" id="GO:0045892">
    <property type="term" value="P:negative regulation of DNA-templated transcription"/>
    <property type="evidence" value="ECO:0007669"/>
    <property type="project" value="UniProtKB-UniRule"/>
</dbReference>
<evidence type="ECO:0000256" key="5">
    <source>
        <dbReference type="ARBA" id="ARBA00023163"/>
    </source>
</evidence>
<keyword evidence="11" id="KW-1185">Reference proteome</keyword>
<keyword evidence="3 7" id="KW-0805">Transcription regulation</keyword>
<dbReference type="InterPro" id="IPR039538">
    <property type="entry name" value="BetI_C"/>
</dbReference>
<dbReference type="Proteomes" id="UP000581135">
    <property type="component" value="Unassembled WGS sequence"/>
</dbReference>
<dbReference type="Pfam" id="PF13977">
    <property type="entry name" value="TetR_C_6"/>
    <property type="match status" value="1"/>
</dbReference>
<evidence type="ECO:0000256" key="4">
    <source>
        <dbReference type="ARBA" id="ARBA00023125"/>
    </source>
</evidence>
<comment type="caution">
    <text evidence="10">The sequence shown here is derived from an EMBL/GenBank/DDBJ whole genome shotgun (WGS) entry which is preliminary data.</text>
</comment>
<evidence type="ECO:0000256" key="3">
    <source>
        <dbReference type="ARBA" id="ARBA00023015"/>
    </source>
</evidence>
<dbReference type="InterPro" id="IPR050109">
    <property type="entry name" value="HTH-type_TetR-like_transc_reg"/>
</dbReference>
<dbReference type="UniPathway" id="UPA00529"/>
<dbReference type="HAMAP" id="MF_00768">
    <property type="entry name" value="HTH_type_BetI"/>
    <property type="match status" value="1"/>
</dbReference>
<dbReference type="RefSeq" id="WP_183417432.1">
    <property type="nucleotide sequence ID" value="NZ_JACHXA010000009.1"/>
</dbReference>
<evidence type="ECO:0000256" key="6">
    <source>
        <dbReference type="ARBA" id="ARBA00024936"/>
    </source>
</evidence>
<comment type="function">
    <text evidence="7">Repressor involved in choline regulation of the bet genes.</text>
</comment>
<dbReference type="GO" id="GO:0000976">
    <property type="term" value="F:transcription cis-regulatory region binding"/>
    <property type="evidence" value="ECO:0007669"/>
    <property type="project" value="TreeGrafter"/>
</dbReference>
<reference evidence="10 11" key="1">
    <citation type="submission" date="2020-08" db="EMBL/GenBank/DDBJ databases">
        <title>Genomic Encyclopedia of Type Strains, Phase III (KMG-III): the genomes of soil and plant-associated and newly described type strains.</title>
        <authorList>
            <person name="Whitman W."/>
        </authorList>
    </citation>
    <scope>NUCLEOTIDE SEQUENCE [LARGE SCALE GENOMIC DNA]</scope>
    <source>
        <strain evidence="10 11">CECT 8803</strain>
    </source>
</reference>
<comment type="pathway">
    <text evidence="1 7">Amine and polyamine biosynthesis; betaine biosynthesis via choline pathway [regulation].</text>
</comment>
<keyword evidence="4 7" id="KW-0238">DNA-binding</keyword>
<evidence type="ECO:0000259" key="9">
    <source>
        <dbReference type="PROSITE" id="PS50977"/>
    </source>
</evidence>
<proteinExistence type="inferred from homology"/>
<dbReference type="InterPro" id="IPR023772">
    <property type="entry name" value="DNA-bd_HTH_TetR-type_CS"/>
</dbReference>
<dbReference type="NCBIfam" id="NF001978">
    <property type="entry name" value="PRK00767.1"/>
    <property type="match status" value="1"/>
</dbReference>
<dbReference type="SUPFAM" id="SSF48498">
    <property type="entry name" value="Tetracyclin repressor-like, C-terminal domain"/>
    <property type="match status" value="1"/>
</dbReference>
<evidence type="ECO:0000256" key="8">
    <source>
        <dbReference type="PROSITE-ProRule" id="PRU00335"/>
    </source>
</evidence>
<dbReference type="AlphaFoldDB" id="A0A839SUX8"/>
<dbReference type="GO" id="GO:0019285">
    <property type="term" value="P:glycine betaine biosynthetic process from choline"/>
    <property type="evidence" value="ECO:0007669"/>
    <property type="project" value="UniProtKB-UniRule"/>
</dbReference>
<feature type="domain" description="HTH tetR-type" evidence="9">
    <location>
        <begin position="8"/>
        <end position="68"/>
    </location>
</feature>
<dbReference type="NCBIfam" id="TIGR03384">
    <property type="entry name" value="betaine_BetI"/>
    <property type="match status" value="1"/>
</dbReference>
<evidence type="ECO:0000256" key="1">
    <source>
        <dbReference type="ARBA" id="ARBA00004719"/>
    </source>
</evidence>
<dbReference type="EMBL" id="JACHXA010000009">
    <property type="protein sequence ID" value="MBB3066601.1"/>
    <property type="molecule type" value="Genomic_DNA"/>
</dbReference>
<dbReference type="PROSITE" id="PS01081">
    <property type="entry name" value="HTH_TETR_1"/>
    <property type="match status" value="1"/>
</dbReference>
<dbReference type="PROSITE" id="PS50977">
    <property type="entry name" value="HTH_TETR_2"/>
    <property type="match status" value="1"/>
</dbReference>
<evidence type="ECO:0000313" key="10">
    <source>
        <dbReference type="EMBL" id="MBB3066601.1"/>
    </source>
</evidence>
<protein>
    <recommendedName>
        <fullName evidence="7">HTH-type transcriptional regulator BetI</fullName>
    </recommendedName>
</protein>
<evidence type="ECO:0000256" key="2">
    <source>
        <dbReference type="ARBA" id="ARBA00022491"/>
    </source>
</evidence>
<organism evidence="10 11">
    <name type="scientific">Limibacillus halophilus</name>
    <dbReference type="NCBI Taxonomy" id="1579333"/>
    <lineage>
        <taxon>Bacteria</taxon>
        <taxon>Pseudomonadati</taxon>
        <taxon>Pseudomonadota</taxon>
        <taxon>Alphaproteobacteria</taxon>
        <taxon>Rhodospirillales</taxon>
        <taxon>Rhodovibrionaceae</taxon>
        <taxon>Limibacillus</taxon>
    </lineage>
</organism>
<dbReference type="Gene3D" id="1.10.357.10">
    <property type="entry name" value="Tetracycline Repressor, domain 2"/>
    <property type="match status" value="1"/>
</dbReference>
<name>A0A839SUX8_9PROT</name>
<keyword evidence="2 7" id="KW-0678">Repressor</keyword>
<feature type="DNA-binding region" description="H-T-H motif" evidence="7 8">
    <location>
        <begin position="31"/>
        <end position="50"/>
    </location>
</feature>
<dbReference type="InterPro" id="IPR036271">
    <property type="entry name" value="Tet_transcr_reg_TetR-rel_C_sf"/>
</dbReference>
<keyword evidence="5 7" id="KW-0804">Transcription</keyword>
<dbReference type="InterPro" id="IPR001647">
    <property type="entry name" value="HTH_TetR"/>
</dbReference>
<dbReference type="InterPro" id="IPR009057">
    <property type="entry name" value="Homeodomain-like_sf"/>
</dbReference>
<dbReference type="SUPFAM" id="SSF46689">
    <property type="entry name" value="Homeodomain-like"/>
    <property type="match status" value="1"/>
</dbReference>
<comment type="function">
    <text evidence="6">Repressor involved in the biosynthesis of the osmoprotectant glycine betaine. It represses transcription of the choline transporter BetT and the genes of BetAB involved in the synthesis of glycine betaine.</text>
</comment>
<gene>
    <name evidence="7" type="primary">betI</name>
    <name evidence="10" type="ORF">FHR98_002909</name>
</gene>
<dbReference type="Pfam" id="PF00440">
    <property type="entry name" value="TetR_N"/>
    <property type="match status" value="1"/>
</dbReference>
<dbReference type="PANTHER" id="PTHR30055:SF234">
    <property type="entry name" value="HTH-TYPE TRANSCRIPTIONAL REGULATOR BETI"/>
    <property type="match status" value="1"/>
</dbReference>
<dbReference type="InterPro" id="IPR017757">
    <property type="entry name" value="Tscrpt_rep_BetI"/>
</dbReference>
<dbReference type="GO" id="GO:0003700">
    <property type="term" value="F:DNA-binding transcription factor activity"/>
    <property type="evidence" value="ECO:0007669"/>
    <property type="project" value="UniProtKB-UniRule"/>
</dbReference>